<dbReference type="PRINTS" id="PR00069">
    <property type="entry name" value="ALDKETRDTASE"/>
</dbReference>
<dbReference type="PANTHER" id="PTHR43364">
    <property type="entry name" value="NADH-SPECIFIC METHYLGLYOXAL REDUCTASE-RELATED"/>
    <property type="match status" value="1"/>
</dbReference>
<proteinExistence type="predicted"/>
<dbReference type="InterPro" id="IPR050523">
    <property type="entry name" value="AKR_Detox_Biosynth"/>
</dbReference>
<dbReference type="InterPro" id="IPR023210">
    <property type="entry name" value="NADP_OxRdtase_dom"/>
</dbReference>
<keyword evidence="4" id="KW-1185">Reference proteome</keyword>
<dbReference type="GO" id="GO:0005829">
    <property type="term" value="C:cytosol"/>
    <property type="evidence" value="ECO:0007669"/>
    <property type="project" value="UniProtKB-ARBA"/>
</dbReference>
<dbReference type="Proteomes" id="UP000282574">
    <property type="component" value="Unassembled WGS sequence"/>
</dbReference>
<reference evidence="3 4" key="1">
    <citation type="journal article" date="2019" name="Genome Biol. Evol.">
        <title>Day and night: Metabolic profiles and evolutionary relationships of six axenic non-marine cyanobacteria.</title>
        <authorList>
            <person name="Will S.E."/>
            <person name="Henke P."/>
            <person name="Boedeker C."/>
            <person name="Huang S."/>
            <person name="Brinkmann H."/>
            <person name="Rohde M."/>
            <person name="Jarek M."/>
            <person name="Friedl T."/>
            <person name="Seufert S."/>
            <person name="Schumacher M."/>
            <person name="Overmann J."/>
            <person name="Neumann-Schaal M."/>
            <person name="Petersen J."/>
        </authorList>
    </citation>
    <scope>NUCLEOTIDE SEQUENCE [LARGE SCALE GENOMIC DNA]</scope>
    <source>
        <strain evidence="3 4">SAG 39.79</strain>
    </source>
</reference>
<dbReference type="GO" id="GO:0016491">
    <property type="term" value="F:oxidoreductase activity"/>
    <property type="evidence" value="ECO:0007669"/>
    <property type="project" value="UniProtKB-KW"/>
</dbReference>
<dbReference type="PANTHER" id="PTHR43364:SF18">
    <property type="entry name" value="OXIDOREDUCTASE"/>
    <property type="match status" value="1"/>
</dbReference>
<evidence type="ECO:0000313" key="4">
    <source>
        <dbReference type="Proteomes" id="UP000282574"/>
    </source>
</evidence>
<dbReference type="SUPFAM" id="SSF51430">
    <property type="entry name" value="NAD(P)-linked oxidoreductase"/>
    <property type="match status" value="1"/>
</dbReference>
<dbReference type="InterPro" id="IPR020471">
    <property type="entry name" value="AKR"/>
</dbReference>
<dbReference type="EMBL" id="RSCK01000155">
    <property type="protein sequence ID" value="RUS99259.1"/>
    <property type="molecule type" value="Genomic_DNA"/>
</dbReference>
<dbReference type="Gene3D" id="3.20.20.100">
    <property type="entry name" value="NADP-dependent oxidoreductase domain"/>
    <property type="match status" value="1"/>
</dbReference>
<dbReference type="Pfam" id="PF00248">
    <property type="entry name" value="Aldo_ket_red"/>
    <property type="match status" value="1"/>
</dbReference>
<dbReference type="RefSeq" id="WP_106170347.1">
    <property type="nucleotide sequence ID" value="NZ_JAVKZF010000004.1"/>
</dbReference>
<protein>
    <submittedName>
        <fullName evidence="3">Oxidoreductase</fullName>
    </submittedName>
</protein>
<sequence length="340" mass="38043">MEMRLLGKSGLKVSALSFGTMTFGGGDFFEHMGATQVDEARRLIDVCIDVGVNLFDTADVYSQGKSEVILGQAIGKRRDDVLIATKAFARMGEGANDVGLSRHHLIRACEASLRRLGTDYIDLYQVHGFDALTPLEETLRALDDLVRSGKVRYIGCSNYSGWHLMKALCVSERIGLERYVSQQNYYSLVGREIEYELIPLGLDQNVGIIVWSPLAFGFLTGKYRRGQPEPEETRRAKLGDVGTLDLEKGYDIVETLDEIARDRHVTIPQVALNWLLRQPGISSVIIGARNEQQLQDNLGAATWELTPDEVKRLNEVSAVPPIYPYWHQRKYGSERNPPIG</sequence>
<dbReference type="AlphaFoldDB" id="A0AB37U945"/>
<evidence type="ECO:0000256" key="1">
    <source>
        <dbReference type="ARBA" id="ARBA00023002"/>
    </source>
</evidence>
<comment type="caution">
    <text evidence="3">The sequence shown here is derived from an EMBL/GenBank/DDBJ whole genome shotgun (WGS) entry which is preliminary data.</text>
</comment>
<name>A0AB37U945_9CYAN</name>
<dbReference type="FunFam" id="3.20.20.100:FF:000004">
    <property type="entry name" value="Oxidoreductase, aldo/keto reductase"/>
    <property type="match status" value="1"/>
</dbReference>
<organism evidence="3 4">
    <name type="scientific">Chroococcidiopsis cubana SAG 39.79</name>
    <dbReference type="NCBI Taxonomy" id="388085"/>
    <lineage>
        <taxon>Bacteria</taxon>
        <taxon>Bacillati</taxon>
        <taxon>Cyanobacteriota</taxon>
        <taxon>Cyanophyceae</taxon>
        <taxon>Chroococcidiopsidales</taxon>
        <taxon>Chroococcidiopsidaceae</taxon>
        <taxon>Chroococcidiopsis</taxon>
    </lineage>
</organism>
<evidence type="ECO:0000259" key="2">
    <source>
        <dbReference type="Pfam" id="PF00248"/>
    </source>
</evidence>
<keyword evidence="1" id="KW-0560">Oxidoreductase</keyword>
<accession>A0AB37U945</accession>
<dbReference type="InterPro" id="IPR036812">
    <property type="entry name" value="NAD(P)_OxRdtase_dom_sf"/>
</dbReference>
<evidence type="ECO:0000313" key="3">
    <source>
        <dbReference type="EMBL" id="RUS99259.1"/>
    </source>
</evidence>
<dbReference type="CDD" id="cd19091">
    <property type="entry name" value="AKR_PsAKR"/>
    <property type="match status" value="1"/>
</dbReference>
<feature type="domain" description="NADP-dependent oxidoreductase" evidence="2">
    <location>
        <begin position="16"/>
        <end position="317"/>
    </location>
</feature>
<gene>
    <name evidence="3" type="ORF">DSM107010_68930</name>
</gene>